<dbReference type="Proteomes" id="UP001215598">
    <property type="component" value="Unassembled WGS sequence"/>
</dbReference>
<sequence length="192" mass="21606">MIVRRPPHHIAPKPVLRVYPRTKMNGRSVDDGNKEHKEHSASTCTTTARADTRKQTARTRYMQIGLREEHEEPRPPPRSGEHICASFISHPPEQSEGMRSASAKKQATREPQGIALAAYARADAAQYDATYPSLMCTRQTTHLYTPPRTLPARIRTPENPPDMRIRTTCSPILVPTLLVDDGAELPRLNVER</sequence>
<reference evidence="2" key="1">
    <citation type="submission" date="2023-03" db="EMBL/GenBank/DDBJ databases">
        <title>Massive genome expansion in bonnet fungi (Mycena s.s.) driven by repeated elements and novel gene families across ecological guilds.</title>
        <authorList>
            <consortium name="Lawrence Berkeley National Laboratory"/>
            <person name="Harder C.B."/>
            <person name="Miyauchi S."/>
            <person name="Viragh M."/>
            <person name="Kuo A."/>
            <person name="Thoen E."/>
            <person name="Andreopoulos B."/>
            <person name="Lu D."/>
            <person name="Skrede I."/>
            <person name="Drula E."/>
            <person name="Henrissat B."/>
            <person name="Morin E."/>
            <person name="Kohler A."/>
            <person name="Barry K."/>
            <person name="LaButti K."/>
            <person name="Morin E."/>
            <person name="Salamov A."/>
            <person name="Lipzen A."/>
            <person name="Mereny Z."/>
            <person name="Hegedus B."/>
            <person name="Baldrian P."/>
            <person name="Stursova M."/>
            <person name="Weitz H."/>
            <person name="Taylor A."/>
            <person name="Grigoriev I.V."/>
            <person name="Nagy L.G."/>
            <person name="Martin F."/>
            <person name="Kauserud H."/>
        </authorList>
    </citation>
    <scope>NUCLEOTIDE SEQUENCE</scope>
    <source>
        <strain evidence="2">CBHHK182m</strain>
    </source>
</reference>
<feature type="compositionally biased region" description="Basic and acidic residues" evidence="1">
    <location>
        <begin position="28"/>
        <end position="40"/>
    </location>
</feature>
<feature type="compositionally biased region" description="Basic and acidic residues" evidence="1">
    <location>
        <begin position="66"/>
        <end position="81"/>
    </location>
</feature>
<name>A0AAD7MFX0_9AGAR</name>
<feature type="region of interest" description="Disordered" evidence="1">
    <location>
        <begin position="23"/>
        <end position="55"/>
    </location>
</feature>
<feature type="region of interest" description="Disordered" evidence="1">
    <location>
        <begin position="66"/>
        <end position="85"/>
    </location>
</feature>
<feature type="region of interest" description="Disordered" evidence="1">
    <location>
        <begin position="90"/>
        <end position="109"/>
    </location>
</feature>
<dbReference type="AlphaFoldDB" id="A0AAD7MFX0"/>
<accession>A0AAD7MFX0</accession>
<gene>
    <name evidence="2" type="ORF">B0H16DRAFT_1898916</name>
</gene>
<comment type="caution">
    <text evidence="2">The sequence shown here is derived from an EMBL/GenBank/DDBJ whole genome shotgun (WGS) entry which is preliminary data.</text>
</comment>
<evidence type="ECO:0000256" key="1">
    <source>
        <dbReference type="SAM" id="MobiDB-lite"/>
    </source>
</evidence>
<evidence type="ECO:0000313" key="3">
    <source>
        <dbReference type="Proteomes" id="UP001215598"/>
    </source>
</evidence>
<proteinExistence type="predicted"/>
<keyword evidence="3" id="KW-1185">Reference proteome</keyword>
<evidence type="ECO:0000313" key="2">
    <source>
        <dbReference type="EMBL" id="KAJ7714984.1"/>
    </source>
</evidence>
<dbReference type="EMBL" id="JARKIB010000316">
    <property type="protein sequence ID" value="KAJ7714984.1"/>
    <property type="molecule type" value="Genomic_DNA"/>
</dbReference>
<protein>
    <submittedName>
        <fullName evidence="2">Uncharacterized protein</fullName>
    </submittedName>
</protein>
<organism evidence="2 3">
    <name type="scientific">Mycena metata</name>
    <dbReference type="NCBI Taxonomy" id="1033252"/>
    <lineage>
        <taxon>Eukaryota</taxon>
        <taxon>Fungi</taxon>
        <taxon>Dikarya</taxon>
        <taxon>Basidiomycota</taxon>
        <taxon>Agaricomycotina</taxon>
        <taxon>Agaricomycetes</taxon>
        <taxon>Agaricomycetidae</taxon>
        <taxon>Agaricales</taxon>
        <taxon>Marasmiineae</taxon>
        <taxon>Mycenaceae</taxon>
        <taxon>Mycena</taxon>
    </lineage>
</organism>